<protein>
    <recommendedName>
        <fullName evidence="3">Flagellar assembly protein FliH</fullName>
    </recommendedName>
</protein>
<comment type="similarity">
    <text evidence="2">Belongs to the FliH family.</text>
</comment>
<evidence type="ECO:0000256" key="1">
    <source>
        <dbReference type="ARBA" id="ARBA00003041"/>
    </source>
</evidence>
<evidence type="ECO:0000313" key="11">
    <source>
        <dbReference type="Proteomes" id="UP000184171"/>
    </source>
</evidence>
<evidence type="ECO:0000256" key="6">
    <source>
        <dbReference type="ARBA" id="ARBA00022927"/>
    </source>
</evidence>
<dbReference type="OrthoDB" id="9786263at2"/>
<keyword evidence="10" id="KW-0966">Cell projection</keyword>
<dbReference type="Pfam" id="PF02108">
    <property type="entry name" value="FliH"/>
    <property type="match status" value="1"/>
</dbReference>
<evidence type="ECO:0000256" key="4">
    <source>
        <dbReference type="ARBA" id="ARBA00022448"/>
    </source>
</evidence>
<dbReference type="PANTHER" id="PTHR34982:SF1">
    <property type="entry name" value="FLAGELLAR ASSEMBLY PROTEIN FLIH"/>
    <property type="match status" value="1"/>
</dbReference>
<keyword evidence="4" id="KW-0813">Transport</keyword>
<sequence>MSLSKVYRGTEAGDLREFRFRSFGEPAAAPGSEEDGSVTKAPPAPAAAAKAEPTAPAAPEVWVQQQIEEAYARGRQDGLNESEQRFNNSVQALTQALEGVSRLRESLAQAGRQDMLRLVMAVAEQVIRSSVAADPAVVLGIIENALQASVRSDNYRVRVNPVDLEAVTAQKPLFLASISGLKNISFEADPSISQGGCRLDSELGDVDATIETQLESIREALTQAISEG</sequence>
<accession>A0A1M6MCY1</accession>
<dbReference type="RefSeq" id="WP_072909788.1">
    <property type="nucleotide sequence ID" value="NZ_FQZT01000017.1"/>
</dbReference>
<organism evidence="10 11">
    <name type="scientific">Malonomonas rubra DSM 5091</name>
    <dbReference type="NCBI Taxonomy" id="1122189"/>
    <lineage>
        <taxon>Bacteria</taxon>
        <taxon>Pseudomonadati</taxon>
        <taxon>Thermodesulfobacteriota</taxon>
        <taxon>Desulfuromonadia</taxon>
        <taxon>Desulfuromonadales</taxon>
        <taxon>Geopsychrobacteraceae</taxon>
        <taxon>Malonomonas</taxon>
    </lineage>
</organism>
<evidence type="ECO:0000256" key="3">
    <source>
        <dbReference type="ARBA" id="ARBA00016507"/>
    </source>
</evidence>
<dbReference type="InterPro" id="IPR018035">
    <property type="entry name" value="Flagellar_FliH/T3SS_HrpE"/>
</dbReference>
<evidence type="ECO:0000256" key="2">
    <source>
        <dbReference type="ARBA" id="ARBA00006602"/>
    </source>
</evidence>
<feature type="compositionally biased region" description="Low complexity" evidence="8">
    <location>
        <begin position="46"/>
        <end position="57"/>
    </location>
</feature>
<comment type="function">
    <text evidence="1">Needed for flagellar regrowth and assembly.</text>
</comment>
<keyword evidence="5" id="KW-1005">Bacterial flagellum biogenesis</keyword>
<keyword evidence="7" id="KW-1006">Bacterial flagellum protein export</keyword>
<feature type="region of interest" description="Disordered" evidence="8">
    <location>
        <begin position="24"/>
        <end position="57"/>
    </location>
</feature>
<dbReference type="GO" id="GO:0005829">
    <property type="term" value="C:cytosol"/>
    <property type="evidence" value="ECO:0007669"/>
    <property type="project" value="TreeGrafter"/>
</dbReference>
<reference evidence="10 11" key="1">
    <citation type="submission" date="2016-11" db="EMBL/GenBank/DDBJ databases">
        <authorList>
            <person name="Jaros S."/>
            <person name="Januszkiewicz K."/>
            <person name="Wedrychowicz H."/>
        </authorList>
    </citation>
    <scope>NUCLEOTIDE SEQUENCE [LARGE SCALE GENOMIC DNA]</scope>
    <source>
        <strain evidence="10 11">DSM 5091</strain>
    </source>
</reference>
<name>A0A1M6MCY1_MALRU</name>
<dbReference type="STRING" id="1122189.SAMN02745165_03251"/>
<dbReference type="InterPro" id="IPR051472">
    <property type="entry name" value="T3SS_Stator/FliH"/>
</dbReference>
<keyword evidence="11" id="KW-1185">Reference proteome</keyword>
<dbReference type="GO" id="GO:0015031">
    <property type="term" value="P:protein transport"/>
    <property type="evidence" value="ECO:0007669"/>
    <property type="project" value="UniProtKB-KW"/>
</dbReference>
<keyword evidence="10" id="KW-0969">Cilium</keyword>
<keyword evidence="10" id="KW-0282">Flagellum</keyword>
<proteinExistence type="inferred from homology"/>
<dbReference type="EMBL" id="FQZT01000017">
    <property type="protein sequence ID" value="SHJ81348.1"/>
    <property type="molecule type" value="Genomic_DNA"/>
</dbReference>
<dbReference type="Proteomes" id="UP000184171">
    <property type="component" value="Unassembled WGS sequence"/>
</dbReference>
<gene>
    <name evidence="10" type="ORF">SAMN02745165_03251</name>
</gene>
<keyword evidence="6" id="KW-0653">Protein transport</keyword>
<feature type="domain" description="Flagellar assembly protein FliH/Type III secretion system HrpE" evidence="9">
    <location>
        <begin position="89"/>
        <end position="216"/>
    </location>
</feature>
<evidence type="ECO:0000313" key="10">
    <source>
        <dbReference type="EMBL" id="SHJ81348.1"/>
    </source>
</evidence>
<evidence type="ECO:0000256" key="7">
    <source>
        <dbReference type="ARBA" id="ARBA00023225"/>
    </source>
</evidence>
<dbReference type="AlphaFoldDB" id="A0A1M6MCY1"/>
<dbReference type="PANTHER" id="PTHR34982">
    <property type="entry name" value="YOP PROTEINS TRANSLOCATION PROTEIN L"/>
    <property type="match status" value="1"/>
</dbReference>
<dbReference type="GO" id="GO:0044781">
    <property type="term" value="P:bacterial-type flagellum organization"/>
    <property type="evidence" value="ECO:0007669"/>
    <property type="project" value="UniProtKB-KW"/>
</dbReference>
<dbReference type="SUPFAM" id="SSF160527">
    <property type="entry name" value="V-type ATPase subunit E-like"/>
    <property type="match status" value="1"/>
</dbReference>
<evidence type="ECO:0000256" key="5">
    <source>
        <dbReference type="ARBA" id="ARBA00022795"/>
    </source>
</evidence>
<evidence type="ECO:0000256" key="8">
    <source>
        <dbReference type="SAM" id="MobiDB-lite"/>
    </source>
</evidence>
<evidence type="ECO:0000259" key="9">
    <source>
        <dbReference type="Pfam" id="PF02108"/>
    </source>
</evidence>